<reference evidence="1 2" key="1">
    <citation type="journal article" date="2020" name="Front. Microbiol.">
        <title>Single-cell genomics of novel Actinobacteria with the Wood-Ljungdahl pathway discovered in a serpentinizing system.</title>
        <authorList>
            <person name="Merino N."/>
            <person name="Kawai M."/>
            <person name="Boyd E.S."/>
            <person name="Colman D.R."/>
            <person name="McGlynn S.E."/>
            <person name="Nealson K.H."/>
            <person name="Kurokawa K."/>
            <person name="Hongoh Y."/>
        </authorList>
    </citation>
    <scope>NUCLEOTIDE SEQUENCE [LARGE SCALE GENOMIC DNA]</scope>
    <source>
        <strain evidence="1 2">S42</strain>
    </source>
</reference>
<organism evidence="1 2">
    <name type="scientific">Candidatus Hakubella thermalkaliphila</name>
    <dbReference type="NCBI Taxonomy" id="2754717"/>
    <lineage>
        <taxon>Bacteria</taxon>
        <taxon>Bacillati</taxon>
        <taxon>Actinomycetota</taxon>
        <taxon>Actinomycetota incertae sedis</taxon>
        <taxon>Candidatus Hakubellales</taxon>
        <taxon>Candidatus Hakubellaceae</taxon>
        <taxon>Candidatus Hakubella</taxon>
    </lineage>
</organism>
<dbReference type="AlphaFoldDB" id="A0A6V8PNW1"/>
<feature type="non-terminal residue" evidence="1">
    <location>
        <position position="1"/>
    </location>
</feature>
<dbReference type="Proteomes" id="UP000568877">
    <property type="component" value="Unassembled WGS sequence"/>
</dbReference>
<evidence type="ECO:0000313" key="2">
    <source>
        <dbReference type="Proteomes" id="UP000568877"/>
    </source>
</evidence>
<name>A0A6V8PNW1_9ACTN</name>
<proteinExistence type="predicted"/>
<sequence>EDVATHDKLAKNAIKVNGQAYA</sequence>
<comment type="caution">
    <text evidence="1">The sequence shown here is derived from an EMBL/GenBank/DDBJ whole genome shotgun (WGS) entry which is preliminary data.</text>
</comment>
<dbReference type="EMBL" id="BLSA01000486">
    <property type="protein sequence ID" value="GFP33454.1"/>
    <property type="molecule type" value="Genomic_DNA"/>
</dbReference>
<protein>
    <submittedName>
        <fullName evidence="1">Uncharacterized protein</fullName>
    </submittedName>
</protein>
<evidence type="ECO:0000313" key="1">
    <source>
        <dbReference type="EMBL" id="GFP33454.1"/>
    </source>
</evidence>
<gene>
    <name evidence="1" type="ORF">HKBW3S42_01790</name>
</gene>
<accession>A0A6V8PNW1</accession>